<reference evidence="6 7" key="1">
    <citation type="journal article" date="2010" name="Nature">
        <title>The Ectocarpus genome and the independent evolution of multicellularity in brown algae.</title>
        <authorList>
            <person name="Cock J.M."/>
            <person name="Sterck L."/>
            <person name="Rouze P."/>
            <person name="Scornet D."/>
            <person name="Allen A.E."/>
            <person name="Amoutzias G."/>
            <person name="Anthouard V."/>
            <person name="Artiguenave F."/>
            <person name="Aury J.M."/>
            <person name="Badger J.H."/>
            <person name="Beszteri B."/>
            <person name="Billiau K."/>
            <person name="Bonnet E."/>
            <person name="Bothwell J.H."/>
            <person name="Bowler C."/>
            <person name="Boyen C."/>
            <person name="Brownlee C."/>
            <person name="Carrano C.J."/>
            <person name="Charrier B."/>
            <person name="Cho G.Y."/>
            <person name="Coelho S.M."/>
            <person name="Collen J."/>
            <person name="Corre E."/>
            <person name="Da Silva C."/>
            <person name="Delage L."/>
            <person name="Delaroque N."/>
            <person name="Dittami S.M."/>
            <person name="Doulbeau S."/>
            <person name="Elias M."/>
            <person name="Farnham G."/>
            <person name="Gachon C.M."/>
            <person name="Gschloessl B."/>
            <person name="Heesch S."/>
            <person name="Jabbari K."/>
            <person name="Jubin C."/>
            <person name="Kawai H."/>
            <person name="Kimura K."/>
            <person name="Kloareg B."/>
            <person name="Kupper F.C."/>
            <person name="Lang D."/>
            <person name="Le Bail A."/>
            <person name="Leblanc C."/>
            <person name="Lerouge P."/>
            <person name="Lohr M."/>
            <person name="Lopez P.J."/>
            <person name="Martens C."/>
            <person name="Maumus F."/>
            <person name="Michel G."/>
            <person name="Miranda-Saavedra D."/>
            <person name="Morales J."/>
            <person name="Moreau H."/>
            <person name="Motomura T."/>
            <person name="Nagasato C."/>
            <person name="Napoli C.A."/>
            <person name="Nelson D.R."/>
            <person name="Nyvall-Collen P."/>
            <person name="Peters A.F."/>
            <person name="Pommier C."/>
            <person name="Potin P."/>
            <person name="Poulain J."/>
            <person name="Quesneville H."/>
            <person name="Read B."/>
            <person name="Rensing S.A."/>
            <person name="Ritter A."/>
            <person name="Rousvoal S."/>
            <person name="Samanta M."/>
            <person name="Samson G."/>
            <person name="Schroeder D.C."/>
            <person name="Segurens B."/>
            <person name="Strittmatter M."/>
            <person name="Tonon T."/>
            <person name="Tregear J.W."/>
            <person name="Valentin K."/>
            <person name="von Dassow P."/>
            <person name="Yamagishi T."/>
            <person name="Van de Peer Y."/>
            <person name="Wincker P."/>
        </authorList>
    </citation>
    <scope>NUCLEOTIDE SEQUENCE [LARGE SCALE GENOMIC DNA]</scope>
    <source>
        <strain evidence="7">Ec32 / CCAP1310/4</strain>
    </source>
</reference>
<dbReference type="GO" id="GO:0046872">
    <property type="term" value="F:metal ion binding"/>
    <property type="evidence" value="ECO:0007669"/>
    <property type="project" value="UniProtKB-KW"/>
</dbReference>
<proteinExistence type="predicted"/>
<evidence type="ECO:0000256" key="1">
    <source>
        <dbReference type="ARBA" id="ARBA00022714"/>
    </source>
</evidence>
<dbReference type="STRING" id="2880.D7FRQ2"/>
<gene>
    <name evidence="6" type="ORF">Esi_0217_0021</name>
</gene>
<evidence type="ECO:0000256" key="3">
    <source>
        <dbReference type="ARBA" id="ARBA00023004"/>
    </source>
</evidence>
<evidence type="ECO:0000256" key="2">
    <source>
        <dbReference type="ARBA" id="ARBA00022723"/>
    </source>
</evidence>
<evidence type="ECO:0000313" key="6">
    <source>
        <dbReference type="EMBL" id="CBJ30843.1"/>
    </source>
</evidence>
<organism evidence="6 7">
    <name type="scientific">Ectocarpus siliculosus</name>
    <name type="common">Brown alga</name>
    <name type="synonym">Conferva siliculosa</name>
    <dbReference type="NCBI Taxonomy" id="2880"/>
    <lineage>
        <taxon>Eukaryota</taxon>
        <taxon>Sar</taxon>
        <taxon>Stramenopiles</taxon>
        <taxon>Ochrophyta</taxon>
        <taxon>PX clade</taxon>
        <taxon>Phaeophyceae</taxon>
        <taxon>Ectocarpales</taxon>
        <taxon>Ectocarpaceae</taxon>
        <taxon>Ectocarpus</taxon>
    </lineage>
</organism>
<dbReference type="InterPro" id="IPR012675">
    <property type="entry name" value="Beta-grasp_dom_sf"/>
</dbReference>
<keyword evidence="2" id="KW-0479">Metal-binding</keyword>
<evidence type="ECO:0000256" key="4">
    <source>
        <dbReference type="ARBA" id="ARBA00023014"/>
    </source>
</evidence>
<feature type="domain" description="2Fe-2S ferredoxin-type" evidence="5">
    <location>
        <begin position="41"/>
        <end position="165"/>
    </location>
</feature>
<dbReference type="OrthoDB" id="268593at2759"/>
<keyword evidence="1" id="KW-0001">2Fe-2S</keyword>
<dbReference type="Gene3D" id="3.10.20.30">
    <property type="match status" value="1"/>
</dbReference>
<dbReference type="PANTHER" id="PTHR23426">
    <property type="entry name" value="FERREDOXIN/ADRENODOXIN"/>
    <property type="match status" value="1"/>
</dbReference>
<dbReference type="AlphaFoldDB" id="D7FRQ2"/>
<dbReference type="InterPro" id="IPR036010">
    <property type="entry name" value="2Fe-2S_ferredoxin-like_sf"/>
</dbReference>
<dbReference type="EMBL" id="FN649760">
    <property type="protein sequence ID" value="CBJ30843.1"/>
    <property type="molecule type" value="Genomic_DNA"/>
</dbReference>
<dbReference type="GO" id="GO:0051537">
    <property type="term" value="F:2 iron, 2 sulfur cluster binding"/>
    <property type="evidence" value="ECO:0007669"/>
    <property type="project" value="UniProtKB-KW"/>
</dbReference>
<name>D7FRQ2_ECTSI</name>
<dbReference type="GO" id="GO:0005739">
    <property type="term" value="C:mitochondrion"/>
    <property type="evidence" value="ECO:0007669"/>
    <property type="project" value="TreeGrafter"/>
</dbReference>
<keyword evidence="3" id="KW-0408">Iron</keyword>
<dbReference type="Proteomes" id="UP000002630">
    <property type="component" value="Unassembled WGS sequence"/>
</dbReference>
<keyword evidence="7" id="KW-1185">Reference proteome</keyword>
<evidence type="ECO:0000313" key="7">
    <source>
        <dbReference type="Proteomes" id="UP000002630"/>
    </source>
</evidence>
<dbReference type="eggNOG" id="KOG3309">
    <property type="taxonomic scope" value="Eukaryota"/>
</dbReference>
<dbReference type="SUPFAM" id="SSF54292">
    <property type="entry name" value="2Fe-2S ferredoxin-like"/>
    <property type="match status" value="1"/>
</dbReference>
<dbReference type="InterPro" id="IPR001055">
    <property type="entry name" value="Adrenodoxin-like"/>
</dbReference>
<protein>
    <recommendedName>
        <fullName evidence="5">2Fe-2S ferredoxin-type domain-containing protein</fullName>
    </recommendedName>
</protein>
<dbReference type="InParanoid" id="D7FRQ2"/>
<dbReference type="GO" id="GO:0009055">
    <property type="term" value="F:electron transfer activity"/>
    <property type="evidence" value="ECO:0007669"/>
    <property type="project" value="TreeGrafter"/>
</dbReference>
<keyword evidence="4" id="KW-0411">Iron-sulfur</keyword>
<evidence type="ECO:0000259" key="5">
    <source>
        <dbReference type="PROSITE" id="PS51085"/>
    </source>
</evidence>
<accession>D7FRQ2</accession>
<dbReference type="GO" id="GO:0140647">
    <property type="term" value="P:P450-containing electron transport chain"/>
    <property type="evidence" value="ECO:0007669"/>
    <property type="project" value="InterPro"/>
</dbReference>
<dbReference type="InterPro" id="IPR001041">
    <property type="entry name" value="2Fe-2S_ferredoxin-type"/>
</dbReference>
<dbReference type="PROSITE" id="PS51085">
    <property type="entry name" value="2FE2S_FER_2"/>
    <property type="match status" value="1"/>
</dbReference>
<sequence length="168" mass="17780">MLRTALQTGVGCLPRRAASGGAVSSAQAGRRALSSLQEALVKVTFVDAEGDRETVSALPGQNIFEVAEKHEIALDGPCRGKAGAVQSRNSESWTEDLFGQGPVCASCHVMLTKEFTEKIEPPLDSEISLLERKGELYAPGSSRLGCQIKLSRDLDGITVFIPDGPPVG</sequence>
<dbReference type="CDD" id="cd00207">
    <property type="entry name" value="fer2"/>
    <property type="match status" value="1"/>
</dbReference>
<dbReference type="PANTHER" id="PTHR23426:SF67">
    <property type="entry name" value="2FE-2S FERREDOXIN-TYPE DOMAIN-CONTAINING PROTEIN"/>
    <property type="match status" value="1"/>
</dbReference>